<sequence>MGSVIGSDEGRSDWRRAVLRRKPVSPTAQDTDAGARPLERSIGLFRLVMLGVGATVGTGIFVILSAAVPEAGPGILVSFVLAAVTAGLTALCYAELASALPLSGSSYSYAYATLGELAAFLVGACLLLEYAVAASAIAVGWGQYLNEVFGALIGWTMPDAISQPPGRGGYVNLPAIVLIGLCTLLLLRGAAESTAINAVLVVLKLAVLVFFAVIALTAFRPANLTPFAPLGLAGIGTAASTIFFSYIGLDTISTASEEVRDPARTLPLGILLSLVIVTAIYLLVALAGIGAQPWTHFAGQDAGLAVILRNVTGTAWPALVLSIGAVASIFSVTLVTMYGQTRILFAMSRDGLLPALFQRVDRRTRSPNVNTLVVALFVAALAALVPLDVLANLTSMGTLVAFSAVSLGVVILRRTRPDLPREFRVPFYPLVPIASLACCLALIAALPRVTYLLFAIWIGAALVIYAAYSQRHSRLARG</sequence>
<comment type="subcellular location">
    <subcellularLocation>
        <location evidence="1">Membrane</location>
        <topology evidence="1">Multi-pass membrane protein</topology>
    </subcellularLocation>
</comment>
<feature type="transmembrane region" description="Helical" evidence="5">
    <location>
        <begin position="199"/>
        <end position="219"/>
    </location>
</feature>
<dbReference type="EMBL" id="LR743510">
    <property type="protein sequence ID" value="CAA2139940.1"/>
    <property type="molecule type" value="Genomic_DNA"/>
</dbReference>
<feature type="transmembrane region" description="Helical" evidence="5">
    <location>
        <begin position="117"/>
        <end position="141"/>
    </location>
</feature>
<evidence type="ECO:0000256" key="2">
    <source>
        <dbReference type="ARBA" id="ARBA00022692"/>
    </source>
</evidence>
<keyword evidence="6" id="KW-0614">Plasmid</keyword>
<dbReference type="PANTHER" id="PTHR43243">
    <property type="entry name" value="INNER MEMBRANE TRANSPORTER YGJI-RELATED"/>
    <property type="match status" value="1"/>
</dbReference>
<feature type="transmembrane region" description="Helical" evidence="5">
    <location>
        <begin position="169"/>
        <end position="187"/>
    </location>
</feature>
<name>A0A679JQD5_9HYPH</name>
<dbReference type="InterPro" id="IPR002293">
    <property type="entry name" value="AA/rel_permease1"/>
</dbReference>
<dbReference type="AlphaFoldDB" id="A0A679JQD5"/>
<keyword evidence="3 5" id="KW-1133">Transmembrane helix</keyword>
<feature type="transmembrane region" description="Helical" evidence="5">
    <location>
        <begin position="314"/>
        <end position="339"/>
    </location>
</feature>
<feature type="transmembrane region" description="Helical" evidence="5">
    <location>
        <begin position="393"/>
        <end position="413"/>
    </location>
</feature>
<dbReference type="PANTHER" id="PTHR43243:SF24">
    <property type="entry name" value="CATIONIC AMINO ACID TRANSPORT INTEGRAL MEMBRANE PROTEIN ROCE-RELATED"/>
    <property type="match status" value="1"/>
</dbReference>
<keyword evidence="4 5" id="KW-0472">Membrane</keyword>
<dbReference type="GO" id="GO:0015171">
    <property type="term" value="F:amino acid transmembrane transporter activity"/>
    <property type="evidence" value="ECO:0007669"/>
    <property type="project" value="TreeGrafter"/>
</dbReference>
<dbReference type="Gene3D" id="1.20.1740.10">
    <property type="entry name" value="Amino acid/polyamine transporter I"/>
    <property type="match status" value="1"/>
</dbReference>
<feature type="transmembrane region" description="Helical" evidence="5">
    <location>
        <begin position="369"/>
        <end position="387"/>
    </location>
</feature>
<dbReference type="RefSeq" id="WP_339160447.1">
    <property type="nucleotide sequence ID" value="NZ_LR743510.1"/>
</dbReference>
<dbReference type="PIRSF" id="PIRSF006060">
    <property type="entry name" value="AA_transporter"/>
    <property type="match status" value="1"/>
</dbReference>
<accession>A0A679JQD5</accession>
<organism evidence="6">
    <name type="scientific">Methylobacterium bullatum</name>
    <dbReference type="NCBI Taxonomy" id="570505"/>
    <lineage>
        <taxon>Bacteria</taxon>
        <taxon>Pseudomonadati</taxon>
        <taxon>Pseudomonadota</taxon>
        <taxon>Alphaproteobacteria</taxon>
        <taxon>Hyphomicrobiales</taxon>
        <taxon>Methylobacteriaceae</taxon>
        <taxon>Methylobacterium</taxon>
    </lineage>
</organism>
<feature type="transmembrane region" description="Helical" evidence="5">
    <location>
        <begin position="231"/>
        <end position="249"/>
    </location>
</feature>
<feature type="transmembrane region" description="Helical" evidence="5">
    <location>
        <begin position="74"/>
        <end position="96"/>
    </location>
</feature>
<feature type="transmembrane region" description="Helical" evidence="5">
    <location>
        <begin position="44"/>
        <end position="68"/>
    </location>
</feature>
<evidence type="ECO:0000256" key="5">
    <source>
        <dbReference type="SAM" id="Phobius"/>
    </source>
</evidence>
<reference evidence="6" key="1">
    <citation type="submission" date="2019-12" db="EMBL/GenBank/DDBJ databases">
        <authorList>
            <person name="Cremers G."/>
        </authorList>
    </citation>
    <scope>NUCLEOTIDE SEQUENCE</scope>
    <source>
        <strain evidence="6">Mbul2</strain>
        <plasmid evidence="6">1</plasmid>
    </source>
</reference>
<geneLocation type="plasmid" evidence="6">
    <name>1</name>
</geneLocation>
<feature type="transmembrane region" description="Helical" evidence="5">
    <location>
        <begin position="425"/>
        <end position="445"/>
    </location>
</feature>
<protein>
    <submittedName>
        <fullName evidence="6">Putative amino acid permease YhdG</fullName>
    </submittedName>
</protein>
<keyword evidence="2 5" id="KW-0812">Transmembrane</keyword>
<dbReference type="GO" id="GO:0016020">
    <property type="term" value="C:membrane"/>
    <property type="evidence" value="ECO:0007669"/>
    <property type="project" value="UniProtKB-SubCell"/>
</dbReference>
<evidence type="ECO:0000313" key="6">
    <source>
        <dbReference type="EMBL" id="CAA2139940.1"/>
    </source>
</evidence>
<evidence type="ECO:0000256" key="1">
    <source>
        <dbReference type="ARBA" id="ARBA00004141"/>
    </source>
</evidence>
<evidence type="ECO:0000256" key="4">
    <source>
        <dbReference type="ARBA" id="ARBA00023136"/>
    </source>
</evidence>
<gene>
    <name evidence="6" type="primary">yhdG_2</name>
    <name evidence="6" type="ORF">MBLL_01867</name>
</gene>
<dbReference type="Pfam" id="PF13520">
    <property type="entry name" value="AA_permease_2"/>
    <property type="match status" value="1"/>
</dbReference>
<feature type="transmembrane region" description="Helical" evidence="5">
    <location>
        <begin position="270"/>
        <end position="294"/>
    </location>
</feature>
<proteinExistence type="predicted"/>
<feature type="transmembrane region" description="Helical" evidence="5">
    <location>
        <begin position="451"/>
        <end position="468"/>
    </location>
</feature>
<evidence type="ECO:0000256" key="3">
    <source>
        <dbReference type="ARBA" id="ARBA00022989"/>
    </source>
</evidence>